<keyword evidence="2" id="KW-1185">Reference proteome</keyword>
<dbReference type="InParanoid" id="A0A2J7Q5N7"/>
<reference evidence="1 2" key="1">
    <citation type="submission" date="2017-12" db="EMBL/GenBank/DDBJ databases">
        <title>Hemimetabolous genomes reveal molecular basis of termite eusociality.</title>
        <authorList>
            <person name="Harrison M.C."/>
            <person name="Jongepier E."/>
            <person name="Robertson H.M."/>
            <person name="Arning N."/>
            <person name="Bitard-Feildel T."/>
            <person name="Chao H."/>
            <person name="Childers C.P."/>
            <person name="Dinh H."/>
            <person name="Doddapaneni H."/>
            <person name="Dugan S."/>
            <person name="Gowin J."/>
            <person name="Greiner C."/>
            <person name="Han Y."/>
            <person name="Hu H."/>
            <person name="Hughes D.S.T."/>
            <person name="Huylmans A.-K."/>
            <person name="Kemena C."/>
            <person name="Kremer L.P.M."/>
            <person name="Lee S.L."/>
            <person name="Lopez-Ezquerra A."/>
            <person name="Mallet L."/>
            <person name="Monroy-Kuhn J.M."/>
            <person name="Moser A."/>
            <person name="Murali S.C."/>
            <person name="Muzny D.M."/>
            <person name="Otani S."/>
            <person name="Piulachs M.-D."/>
            <person name="Poelchau M."/>
            <person name="Qu J."/>
            <person name="Schaub F."/>
            <person name="Wada-Katsumata A."/>
            <person name="Worley K.C."/>
            <person name="Xie Q."/>
            <person name="Ylla G."/>
            <person name="Poulsen M."/>
            <person name="Gibbs R.A."/>
            <person name="Schal C."/>
            <person name="Richards S."/>
            <person name="Belles X."/>
            <person name="Korb J."/>
            <person name="Bornberg-Bauer E."/>
        </authorList>
    </citation>
    <scope>NUCLEOTIDE SEQUENCE [LARGE SCALE GENOMIC DNA]</scope>
    <source>
        <tissue evidence="1">Whole body</tissue>
    </source>
</reference>
<dbReference type="AlphaFoldDB" id="A0A2J7Q5N7"/>
<dbReference type="EMBL" id="NEVH01017556">
    <property type="protein sequence ID" value="PNF23899.1"/>
    <property type="molecule type" value="Genomic_DNA"/>
</dbReference>
<evidence type="ECO:0000313" key="2">
    <source>
        <dbReference type="Proteomes" id="UP000235965"/>
    </source>
</evidence>
<sequence>MEWKQPMWSVKKKFGIQPSAGEMILPLYLECIRDKFGTLPRERHNRTQCPL</sequence>
<evidence type="ECO:0000313" key="1">
    <source>
        <dbReference type="EMBL" id="PNF23899.1"/>
    </source>
</evidence>
<gene>
    <name evidence="1" type="ORF">B7P43_G13270</name>
</gene>
<name>A0A2J7Q5N7_9NEOP</name>
<organism evidence="1 2">
    <name type="scientific">Cryptotermes secundus</name>
    <dbReference type="NCBI Taxonomy" id="105785"/>
    <lineage>
        <taxon>Eukaryota</taxon>
        <taxon>Metazoa</taxon>
        <taxon>Ecdysozoa</taxon>
        <taxon>Arthropoda</taxon>
        <taxon>Hexapoda</taxon>
        <taxon>Insecta</taxon>
        <taxon>Pterygota</taxon>
        <taxon>Neoptera</taxon>
        <taxon>Polyneoptera</taxon>
        <taxon>Dictyoptera</taxon>
        <taxon>Blattodea</taxon>
        <taxon>Blattoidea</taxon>
        <taxon>Termitoidae</taxon>
        <taxon>Kalotermitidae</taxon>
        <taxon>Cryptotermitinae</taxon>
        <taxon>Cryptotermes</taxon>
    </lineage>
</organism>
<comment type="caution">
    <text evidence="1">The sequence shown here is derived from an EMBL/GenBank/DDBJ whole genome shotgun (WGS) entry which is preliminary data.</text>
</comment>
<dbReference type="Proteomes" id="UP000235965">
    <property type="component" value="Unassembled WGS sequence"/>
</dbReference>
<protein>
    <submittedName>
        <fullName evidence="1">Uncharacterized protein</fullName>
    </submittedName>
</protein>
<proteinExistence type="predicted"/>
<accession>A0A2J7Q5N7</accession>